<proteinExistence type="predicted"/>
<protein>
    <submittedName>
        <fullName evidence="1">Uncharacterized protein</fullName>
    </submittedName>
</protein>
<accession>A0AAE9BZT5</accession>
<dbReference type="EMBL" id="MZ311577">
    <property type="protein sequence ID" value="UBZ25582.1"/>
    <property type="molecule type" value="Genomic_DNA"/>
</dbReference>
<organism evidence="1 2">
    <name type="scientific">Crangon crangon nudivirus</name>
    <dbReference type="NCBI Taxonomy" id="2880838"/>
    <lineage>
        <taxon>Viruses</taxon>
        <taxon>Viruses incertae sedis</taxon>
        <taxon>Naldaviricetes</taxon>
        <taxon>Lefavirales</taxon>
        <taxon>Nudiviridae</taxon>
        <taxon>Gammanudivirus</taxon>
        <taxon>Gammanudivirus cracrangonis</taxon>
    </lineage>
</organism>
<gene>
    <name evidence="1" type="ORF">CcNV_097</name>
</gene>
<sequence length="243" mass="28137">MSIVSPYMSKDYLPIEEVIKVNNWPMSPSFVNNSCYKGYMHSVFGQVYYDQYIKLLSIYQSYGIYDHPFIIYGDNTTLIIITRDTNAKVTQKATIYEYMQVKPIKNYTMTYDSLCYTVDEIDKHTFSDSINPIHSYRYIASGYWVNIDANDTIYIGSQQLYASVPKLILPTAERNTNIIHAISARRVPSIPTVVSSRLEHFILSKRINNQSVSFDELYVRKFATEHKLTLSTEDRMSCIVNSN</sequence>
<dbReference type="Proteomes" id="UP000831195">
    <property type="component" value="Segment"/>
</dbReference>
<reference evidence="1" key="1">
    <citation type="journal article" date="2021" name="Viruses">
        <title>Identification and Full Characterisation of Two Novel Crustacean Infecting Members of the Family Nudiviridae Provides Support for Two Subfamilies.</title>
        <authorList>
            <person name="Bateman K.S."/>
            <person name="Kerr R."/>
            <person name="Stentiford G.D."/>
            <person name="Bean T.P."/>
            <person name="Hooper C."/>
            <person name="Van Eynde B."/>
            <person name="Delbare D."/>
            <person name="Bojko J."/>
            <person name="Christiaens O."/>
            <person name="Taning C.N.T."/>
            <person name="Smagghe G."/>
            <person name="van Oers M.M."/>
            <person name="van Aerle R."/>
        </authorList>
    </citation>
    <scope>NUCLEOTIDE SEQUENCE</scope>
    <source>
        <strain evidence="1">AN1</strain>
    </source>
</reference>
<evidence type="ECO:0000313" key="1">
    <source>
        <dbReference type="EMBL" id="UBZ25582.1"/>
    </source>
</evidence>
<evidence type="ECO:0000313" key="2">
    <source>
        <dbReference type="Proteomes" id="UP000831195"/>
    </source>
</evidence>
<keyword evidence="2" id="KW-1185">Reference proteome</keyword>
<name>A0AAE9BZT5_9VIRU</name>